<feature type="compositionally biased region" description="Basic and acidic residues" evidence="1">
    <location>
        <begin position="550"/>
        <end position="559"/>
    </location>
</feature>
<keyword evidence="2" id="KW-0378">Hydrolase</keyword>
<dbReference type="Proteomes" id="UP000019151">
    <property type="component" value="Plasmid 1"/>
</dbReference>
<dbReference type="EMBL" id="CP007129">
    <property type="protein sequence ID" value="AHG92381.1"/>
    <property type="molecule type" value="Genomic_DNA"/>
</dbReference>
<dbReference type="InterPro" id="IPR011059">
    <property type="entry name" value="Metal-dep_hydrolase_composite"/>
</dbReference>
<evidence type="ECO:0000313" key="3">
    <source>
        <dbReference type="Proteomes" id="UP000019151"/>
    </source>
</evidence>
<dbReference type="SUPFAM" id="SSF51556">
    <property type="entry name" value="Metallo-dependent hydrolases"/>
    <property type="match status" value="1"/>
</dbReference>
<protein>
    <submittedName>
        <fullName evidence="2">Amidohydrolase</fullName>
    </submittedName>
</protein>
<dbReference type="PANTHER" id="PTHR43135:SF3">
    <property type="entry name" value="ALPHA-D-RIBOSE 1-METHYLPHOSPHONATE 5-TRIPHOSPHATE DIPHOSPHATASE"/>
    <property type="match status" value="1"/>
</dbReference>
<dbReference type="GO" id="GO:0016810">
    <property type="term" value="F:hydrolase activity, acting on carbon-nitrogen (but not peptide) bonds"/>
    <property type="evidence" value="ECO:0007669"/>
    <property type="project" value="InterPro"/>
</dbReference>
<feature type="region of interest" description="Disordered" evidence="1">
    <location>
        <begin position="535"/>
        <end position="559"/>
    </location>
</feature>
<accession>W0RNR7</accession>
<dbReference type="InParanoid" id="W0RNR7"/>
<dbReference type="SUPFAM" id="SSF51338">
    <property type="entry name" value="Composite domain of metallo-dependent hydrolases"/>
    <property type="match status" value="1"/>
</dbReference>
<keyword evidence="3" id="KW-1185">Reference proteome</keyword>
<evidence type="ECO:0000256" key="1">
    <source>
        <dbReference type="SAM" id="MobiDB-lite"/>
    </source>
</evidence>
<dbReference type="HOGENOM" id="CLU_023620_4_1_0"/>
<gene>
    <name evidence="2" type="ORF">J421_4846</name>
</gene>
<dbReference type="InterPro" id="IPR032466">
    <property type="entry name" value="Metal_Hydrolase"/>
</dbReference>
<dbReference type="PATRIC" id="fig|861299.3.peg.4899"/>
<dbReference type="KEGG" id="gba:J421_4846"/>
<dbReference type="Gene3D" id="2.30.40.10">
    <property type="entry name" value="Urease, subunit C, domain 1"/>
    <property type="match status" value="1"/>
</dbReference>
<keyword evidence="2" id="KW-0614">Plasmid</keyword>
<name>W0RNR7_9BACT</name>
<sequence>MRLYLSLLLAVAPLGAQPKKPNTVIPDTATQRINAEERRTDPKYAPDRHEGDGPYARLVIRGATLIDGTGGPPRGPVDIVVENDRIAEVRDVGVPRVRVDSARRPRGGAREIDATGMYVMPGIVDLHVHQGTPQKAPESEYYNKLWLGHGITTVRGVPFSSFEYGVHEKQRSAANAIAAPRYVVYQRPGTGWGRGPVKTPDEAREWVRWIASHGADGLKLGAERPDLMAALLDEARKLGLGSVAHLQQTGVAQMNADEATRLGLGTVTHFYGLFESMYDSATVQPWPVTMNYNDEQDRFGQVARQWQLVTPRSEKWNAFLKRLKERDVTLDPTFSIYLTGRDVIHHMYAPWHDKYTLPSLYAYYAPSRTNHGSYWYDWTTADEVAWRNFYHVWMEFVHDYKNMGGRVTTGSDAGFIYSTPGFATIEEMELLQEAGFHPLEVVRSATMYGAETLAKPSGKPIEFGVVRPGMLADLAIVDQNPLQNLKVLYGIGALRLNDATGQPERVGGVRWTIKDGIVYDARQLLADVARMVETQKQQRAANPKAAAAQDARRDEPWEP</sequence>
<dbReference type="OrthoDB" id="9815027at2"/>
<dbReference type="AlphaFoldDB" id="W0RNR7"/>
<dbReference type="RefSeq" id="WP_025413725.1">
    <property type="nucleotide sequence ID" value="NZ_CP007129.1"/>
</dbReference>
<dbReference type="PANTHER" id="PTHR43135">
    <property type="entry name" value="ALPHA-D-RIBOSE 1-METHYLPHOSPHONATE 5-TRIPHOSPHATE DIPHOSPHATASE"/>
    <property type="match status" value="1"/>
</dbReference>
<dbReference type="Gene3D" id="3.20.20.140">
    <property type="entry name" value="Metal-dependent hydrolases"/>
    <property type="match status" value="2"/>
</dbReference>
<organism evidence="2 3">
    <name type="scientific">Gemmatirosa kalamazoonensis</name>
    <dbReference type="NCBI Taxonomy" id="861299"/>
    <lineage>
        <taxon>Bacteria</taxon>
        <taxon>Pseudomonadati</taxon>
        <taxon>Gemmatimonadota</taxon>
        <taxon>Gemmatimonadia</taxon>
        <taxon>Gemmatimonadales</taxon>
        <taxon>Gemmatimonadaceae</taxon>
        <taxon>Gemmatirosa</taxon>
    </lineage>
</organism>
<dbReference type="InterPro" id="IPR051781">
    <property type="entry name" value="Metallo-dep_Hydrolase"/>
</dbReference>
<reference evidence="2 3" key="1">
    <citation type="journal article" date="2014" name="Genome Announc.">
        <title>Genome Sequence and Methylome of Soil Bacterium Gemmatirosa kalamazoonensis KBS708T, a Member of the Rarely Cultivated Gemmatimonadetes Phylum.</title>
        <authorList>
            <person name="Debruyn J.M."/>
            <person name="Radosevich M."/>
            <person name="Wommack K.E."/>
            <person name="Polson S.W."/>
            <person name="Hauser L.J."/>
            <person name="Fawaz M.N."/>
            <person name="Korlach J."/>
            <person name="Tsai Y.C."/>
        </authorList>
    </citation>
    <scope>NUCLEOTIDE SEQUENCE [LARGE SCALE GENOMIC DNA]</scope>
    <source>
        <strain evidence="2 3">KBS708</strain>
        <plasmid evidence="3">Plasmid 1</plasmid>
    </source>
</reference>
<proteinExistence type="predicted"/>
<evidence type="ECO:0000313" key="2">
    <source>
        <dbReference type="EMBL" id="AHG92381.1"/>
    </source>
</evidence>
<geneLocation type="plasmid" evidence="2 3">
    <name>1</name>
</geneLocation>
<feature type="compositionally biased region" description="Low complexity" evidence="1">
    <location>
        <begin position="535"/>
        <end position="549"/>
    </location>
</feature>